<name>A0ABR0AR12_9CRUS</name>
<protein>
    <recommendedName>
        <fullName evidence="4">ZZ-type domain-containing protein</fullName>
    </recommendedName>
</protein>
<dbReference type="InterPro" id="IPR000433">
    <property type="entry name" value="Znf_ZZ"/>
</dbReference>
<dbReference type="SUPFAM" id="SSF57850">
    <property type="entry name" value="RING/U-box"/>
    <property type="match status" value="1"/>
</dbReference>
<evidence type="ECO:0000313" key="5">
    <source>
        <dbReference type="EMBL" id="KAK4027556.1"/>
    </source>
</evidence>
<keyword evidence="2" id="KW-0863">Zinc-finger</keyword>
<dbReference type="InterPro" id="IPR043145">
    <property type="entry name" value="Znf_ZZ_sf"/>
</dbReference>
<keyword evidence="6" id="KW-1185">Reference proteome</keyword>
<keyword evidence="3" id="KW-0862">Zinc</keyword>
<accession>A0ABR0AR12</accession>
<evidence type="ECO:0000256" key="2">
    <source>
        <dbReference type="ARBA" id="ARBA00022771"/>
    </source>
</evidence>
<evidence type="ECO:0000256" key="3">
    <source>
        <dbReference type="ARBA" id="ARBA00022833"/>
    </source>
</evidence>
<proteinExistence type="predicted"/>
<keyword evidence="1" id="KW-0479">Metal-binding</keyword>
<comment type="caution">
    <text evidence="5">The sequence shown here is derived from an EMBL/GenBank/DDBJ whole genome shotgun (WGS) entry which is preliminary data.</text>
</comment>
<feature type="domain" description="ZZ-type" evidence="4">
    <location>
        <begin position="167"/>
        <end position="205"/>
    </location>
</feature>
<evidence type="ECO:0000259" key="4">
    <source>
        <dbReference type="Pfam" id="PF00569"/>
    </source>
</evidence>
<evidence type="ECO:0000256" key="1">
    <source>
        <dbReference type="ARBA" id="ARBA00022723"/>
    </source>
</evidence>
<dbReference type="Proteomes" id="UP001234178">
    <property type="component" value="Unassembled WGS sequence"/>
</dbReference>
<sequence length="240" mass="26617">MAVAFTQLQVLNSLPNNPITEITAHETGACADAPIVHSVKIFDVIGSLKLDNKTIIRRLSVDPCVNNLSDWKENATIHFDRFLRNKQFYLSYTDVEGNPSTIDSDEKLAAILRLHQHKLSAFQGNSLPALELKLETTDESFIAASVELFETSIRQDCGNDKDLATCDCVGCGKTVTMGLAYKCLHCNNIYICDDCKTTDEKHSLHLLIPCLILILGSEYNCNRQADVPVQLIEETNGNSK</sequence>
<organism evidence="5 6">
    <name type="scientific">Daphnia magna</name>
    <dbReference type="NCBI Taxonomy" id="35525"/>
    <lineage>
        <taxon>Eukaryota</taxon>
        <taxon>Metazoa</taxon>
        <taxon>Ecdysozoa</taxon>
        <taxon>Arthropoda</taxon>
        <taxon>Crustacea</taxon>
        <taxon>Branchiopoda</taxon>
        <taxon>Diplostraca</taxon>
        <taxon>Cladocera</taxon>
        <taxon>Anomopoda</taxon>
        <taxon>Daphniidae</taxon>
        <taxon>Daphnia</taxon>
    </lineage>
</organism>
<gene>
    <name evidence="5" type="ORF">OUZ56_016598</name>
</gene>
<dbReference type="Pfam" id="PF00569">
    <property type="entry name" value="ZZ"/>
    <property type="match status" value="1"/>
</dbReference>
<reference evidence="5 6" key="1">
    <citation type="journal article" date="2023" name="Nucleic Acids Res.">
        <title>The hologenome of Daphnia magna reveals possible DNA methylation and microbiome-mediated evolution of the host genome.</title>
        <authorList>
            <person name="Chaturvedi A."/>
            <person name="Li X."/>
            <person name="Dhandapani V."/>
            <person name="Marshall H."/>
            <person name="Kissane S."/>
            <person name="Cuenca-Cambronero M."/>
            <person name="Asole G."/>
            <person name="Calvet F."/>
            <person name="Ruiz-Romero M."/>
            <person name="Marangio P."/>
            <person name="Guigo R."/>
            <person name="Rago D."/>
            <person name="Mirbahai L."/>
            <person name="Eastwood N."/>
            <person name="Colbourne J.K."/>
            <person name="Zhou J."/>
            <person name="Mallon E."/>
            <person name="Orsini L."/>
        </authorList>
    </citation>
    <scope>NUCLEOTIDE SEQUENCE [LARGE SCALE GENOMIC DNA]</scope>
    <source>
        <strain evidence="5">LRV0_1</strain>
    </source>
</reference>
<dbReference type="EMBL" id="JAOYFB010000038">
    <property type="protein sequence ID" value="KAK4027556.1"/>
    <property type="molecule type" value="Genomic_DNA"/>
</dbReference>
<evidence type="ECO:0000313" key="6">
    <source>
        <dbReference type="Proteomes" id="UP001234178"/>
    </source>
</evidence>
<dbReference type="Gene3D" id="3.30.60.90">
    <property type="match status" value="1"/>
</dbReference>